<keyword evidence="3" id="KW-1185">Reference proteome</keyword>
<accession>A0A516Q5R4</accession>
<sequence length="436" mass="46110">MPVRLDRRRFLGAIGVGAAAVAGSSALSACGGGSSGLSGDSGGSGGGGDKPNLSVWYHQYGEAGTQQAVERYAKEYPDATVKVQWTPGDYTSKVNSGLLSSSGPDSFEGTPNLQMVKAKQIVPLDDILDEIKSDYTDADIKSVSVDGKMYGARIVDDCTLIYYRKSMLDKAGVKPPTTMDELVAAAKELTTKDVKGLFIGNDAGVTPAYGGGSMLGPVLWSVGKNYLTDDNKVDFTGTDVENAFGKLRQLVVDKSILLGAPTDYWDSGSFTQGLCAMQYTGLWAMPIVQKAIGDDFGVVAFPPYSTSVGKPSTAQGGWSAMVSAKSKNVDAAKKYVKWLWVNNTKDQEDFNLSYGFHVPPRKSLAAKATKLQSGPAAEAVKIYNQYAISGGTTWTTEMNTSFGDAATAIVRKGKEAGPELAKAETTINGILDKLLG</sequence>
<dbReference type="KEGG" id="mik:FOE78_12770"/>
<evidence type="ECO:0000313" key="3">
    <source>
        <dbReference type="Proteomes" id="UP000319263"/>
    </source>
</evidence>
<dbReference type="PANTHER" id="PTHR43649:SF12">
    <property type="entry name" value="DIACETYLCHITOBIOSE BINDING PROTEIN DASA"/>
    <property type="match status" value="1"/>
</dbReference>
<dbReference type="Proteomes" id="UP000319263">
    <property type="component" value="Chromosome"/>
</dbReference>
<keyword evidence="1" id="KW-0732">Signal</keyword>
<dbReference type="PROSITE" id="PS51257">
    <property type="entry name" value="PROKAR_LIPOPROTEIN"/>
    <property type="match status" value="1"/>
</dbReference>
<feature type="signal peptide" evidence="1">
    <location>
        <begin position="1"/>
        <end position="28"/>
    </location>
</feature>
<dbReference type="PANTHER" id="PTHR43649">
    <property type="entry name" value="ARABINOSE-BINDING PROTEIN-RELATED"/>
    <property type="match status" value="1"/>
</dbReference>
<dbReference type="OrthoDB" id="9780991at2"/>
<proteinExistence type="predicted"/>
<name>A0A516Q5R4_9ACTN</name>
<dbReference type="AlphaFoldDB" id="A0A516Q5R4"/>
<feature type="chain" id="PRO_5022065910" evidence="1">
    <location>
        <begin position="29"/>
        <end position="436"/>
    </location>
</feature>
<gene>
    <name evidence="2" type="ORF">FOE78_12770</name>
</gene>
<dbReference type="SUPFAM" id="SSF53850">
    <property type="entry name" value="Periplasmic binding protein-like II"/>
    <property type="match status" value="1"/>
</dbReference>
<evidence type="ECO:0000313" key="2">
    <source>
        <dbReference type="EMBL" id="QDP98778.1"/>
    </source>
</evidence>
<dbReference type="InterPro" id="IPR006311">
    <property type="entry name" value="TAT_signal"/>
</dbReference>
<dbReference type="InterPro" id="IPR006059">
    <property type="entry name" value="SBP"/>
</dbReference>
<dbReference type="Pfam" id="PF01547">
    <property type="entry name" value="SBP_bac_1"/>
    <property type="match status" value="1"/>
</dbReference>
<protein>
    <submittedName>
        <fullName evidence="2">Extracellular solute-binding protein</fullName>
    </submittedName>
</protein>
<evidence type="ECO:0000256" key="1">
    <source>
        <dbReference type="SAM" id="SignalP"/>
    </source>
</evidence>
<dbReference type="EMBL" id="CP041692">
    <property type="protein sequence ID" value="QDP98778.1"/>
    <property type="molecule type" value="Genomic_DNA"/>
</dbReference>
<dbReference type="PROSITE" id="PS51318">
    <property type="entry name" value="TAT"/>
    <property type="match status" value="1"/>
</dbReference>
<dbReference type="InterPro" id="IPR050490">
    <property type="entry name" value="Bact_solute-bd_prot1"/>
</dbReference>
<reference evidence="2 3" key="1">
    <citation type="submission" date="2019-07" db="EMBL/GenBank/DDBJ databases">
        <title>Microlunatus dokdonensis sp. nov. isolated from the rhizospheric soil of the wild plant Elymus tsukushiensis.</title>
        <authorList>
            <person name="Ghim S.-Y."/>
            <person name="Hwang Y.-J."/>
            <person name="Son J.-S."/>
            <person name="Shin J.-H."/>
        </authorList>
    </citation>
    <scope>NUCLEOTIDE SEQUENCE [LARGE SCALE GENOMIC DNA]</scope>
    <source>
        <strain evidence="2 3">KUDC0627</strain>
    </source>
</reference>
<dbReference type="Gene3D" id="3.40.190.10">
    <property type="entry name" value="Periplasmic binding protein-like II"/>
    <property type="match status" value="1"/>
</dbReference>
<organism evidence="2 3">
    <name type="scientific">Microlunatus elymi</name>
    <dbReference type="NCBI Taxonomy" id="2596828"/>
    <lineage>
        <taxon>Bacteria</taxon>
        <taxon>Bacillati</taxon>
        <taxon>Actinomycetota</taxon>
        <taxon>Actinomycetes</taxon>
        <taxon>Propionibacteriales</taxon>
        <taxon>Propionibacteriaceae</taxon>
        <taxon>Microlunatus</taxon>
    </lineage>
</organism>